<evidence type="ECO:0000313" key="12">
    <source>
        <dbReference type="Proteomes" id="UP000030764"/>
    </source>
</evidence>
<dbReference type="Pfam" id="PF00001">
    <property type="entry name" value="7tm_1"/>
    <property type="match status" value="1"/>
</dbReference>
<keyword evidence="5 9" id="KW-0472">Membrane</keyword>
<keyword evidence="4 8" id="KW-0297">G-protein coupled receptor</keyword>
<dbReference type="GO" id="GO:0004930">
    <property type="term" value="F:G protein-coupled receptor activity"/>
    <property type="evidence" value="ECO:0007669"/>
    <property type="project" value="UniProtKB-KW"/>
</dbReference>
<comment type="similarity">
    <text evidence="8">Belongs to the G-protein coupled receptor 1 family.</text>
</comment>
<organism evidence="11 12">
    <name type="scientific">Trichuris suis</name>
    <name type="common">pig whipworm</name>
    <dbReference type="NCBI Taxonomy" id="68888"/>
    <lineage>
        <taxon>Eukaryota</taxon>
        <taxon>Metazoa</taxon>
        <taxon>Ecdysozoa</taxon>
        <taxon>Nematoda</taxon>
        <taxon>Enoplea</taxon>
        <taxon>Dorylaimia</taxon>
        <taxon>Trichinellida</taxon>
        <taxon>Trichuridae</taxon>
        <taxon>Trichuris</taxon>
    </lineage>
</organism>
<evidence type="ECO:0000256" key="6">
    <source>
        <dbReference type="ARBA" id="ARBA00023170"/>
    </source>
</evidence>
<evidence type="ECO:0000256" key="9">
    <source>
        <dbReference type="SAM" id="Phobius"/>
    </source>
</evidence>
<name>A0A085LVY3_9BILA</name>
<evidence type="ECO:0000256" key="5">
    <source>
        <dbReference type="ARBA" id="ARBA00023136"/>
    </source>
</evidence>
<evidence type="ECO:0000259" key="10">
    <source>
        <dbReference type="PROSITE" id="PS50262"/>
    </source>
</evidence>
<dbReference type="EMBL" id="KL363277">
    <property type="protein sequence ID" value="KFD49129.1"/>
    <property type="molecule type" value="Genomic_DNA"/>
</dbReference>
<evidence type="ECO:0000256" key="1">
    <source>
        <dbReference type="ARBA" id="ARBA00004141"/>
    </source>
</evidence>
<sequence length="480" mass="54459">MQSLGMPSATRLQPLHFMQNGMCKSFLLRCFTVKFQSFSIHTLCYSLARSCSKYFGLILQMATILQQFNHFYPLLEPAGNPVSMMTDGEELMSFTSNKSTDEGLSSLPEVNSEAKLGLVFILRKINFWYLIVLIVVGLLGNSLSIATIYRSKLKRVSSNHFLIALTCSDSVFLLSLLLIWLNKCGLPVYHREGPCQLVLFFLNCSSWLSSWYLMVLTIERYFVVYFPLSQAARCTVGRTRRIIFMAIPVPLLFNIWVFVATGVTDRGFCDTKESYYHTAMILNWLDTLMSFILPALVIITCNVAICVRLFSRRDIFAALRGGVPECLHSGVQGSVQAPLMRCHNAPRRRQTQELKITQSLVALSFIFVALNVPSYALRLRDYILVATDPIHQKQNLLDIVLENVFNLIYYSNYAINFFLYCLTSQNFRNTAIGLWKKKVKTLTASELINDLAERRKAGGEQADSSISLSTSKQLPRRGHV</sequence>
<dbReference type="InterPro" id="IPR000276">
    <property type="entry name" value="GPCR_Rhodpsn"/>
</dbReference>
<feature type="transmembrane region" description="Helical" evidence="9">
    <location>
        <begin position="284"/>
        <end position="310"/>
    </location>
</feature>
<reference evidence="11 12" key="1">
    <citation type="journal article" date="2014" name="Nat. Genet.">
        <title>Genome and transcriptome of the porcine whipworm Trichuris suis.</title>
        <authorList>
            <person name="Jex A.R."/>
            <person name="Nejsum P."/>
            <person name="Schwarz E.M."/>
            <person name="Hu L."/>
            <person name="Young N.D."/>
            <person name="Hall R.S."/>
            <person name="Korhonen P.K."/>
            <person name="Liao S."/>
            <person name="Thamsborg S."/>
            <person name="Xia J."/>
            <person name="Xu P."/>
            <person name="Wang S."/>
            <person name="Scheerlinck J.P."/>
            <person name="Hofmann A."/>
            <person name="Sternberg P.W."/>
            <person name="Wang J."/>
            <person name="Gasser R.B."/>
        </authorList>
    </citation>
    <scope>NUCLEOTIDE SEQUENCE [LARGE SCALE GENOMIC DNA]</scope>
    <source>
        <strain evidence="11">DCEP-RM93M</strain>
    </source>
</reference>
<accession>A0A085LVY3</accession>
<dbReference type="InterPro" id="IPR017452">
    <property type="entry name" value="GPCR_Rhodpsn_7TM"/>
</dbReference>
<evidence type="ECO:0000256" key="4">
    <source>
        <dbReference type="ARBA" id="ARBA00023040"/>
    </source>
</evidence>
<feature type="transmembrane region" description="Helical" evidence="9">
    <location>
        <begin position="356"/>
        <end position="376"/>
    </location>
</feature>
<dbReference type="PROSITE" id="PS50262">
    <property type="entry name" value="G_PROTEIN_RECEP_F1_2"/>
    <property type="match status" value="1"/>
</dbReference>
<comment type="subcellular location">
    <subcellularLocation>
        <location evidence="1">Membrane</location>
        <topology evidence="1">Multi-pass membrane protein</topology>
    </subcellularLocation>
</comment>
<keyword evidence="2 8" id="KW-0812">Transmembrane</keyword>
<dbReference type="Gene3D" id="1.20.1070.10">
    <property type="entry name" value="Rhodopsin 7-helix transmembrane proteins"/>
    <property type="match status" value="1"/>
</dbReference>
<keyword evidence="6 8" id="KW-0675">Receptor</keyword>
<dbReference type="AlphaFoldDB" id="A0A085LVY3"/>
<dbReference type="CDD" id="cd14978">
    <property type="entry name" value="7tmA_FMRFamide_R-like"/>
    <property type="match status" value="1"/>
</dbReference>
<keyword evidence="7 8" id="KW-0807">Transducer</keyword>
<dbReference type="Proteomes" id="UP000030764">
    <property type="component" value="Unassembled WGS sequence"/>
</dbReference>
<feature type="transmembrane region" description="Helical" evidence="9">
    <location>
        <begin position="407"/>
        <end position="427"/>
    </location>
</feature>
<evidence type="ECO:0000313" key="11">
    <source>
        <dbReference type="EMBL" id="KFD49129.1"/>
    </source>
</evidence>
<feature type="transmembrane region" description="Helical" evidence="9">
    <location>
        <begin position="200"/>
        <end position="222"/>
    </location>
</feature>
<keyword evidence="12" id="KW-1185">Reference proteome</keyword>
<feature type="transmembrane region" description="Helical" evidence="9">
    <location>
        <begin position="242"/>
        <end position="264"/>
    </location>
</feature>
<feature type="transmembrane region" description="Helical" evidence="9">
    <location>
        <begin position="161"/>
        <end position="180"/>
    </location>
</feature>
<evidence type="ECO:0000256" key="8">
    <source>
        <dbReference type="RuleBase" id="RU000688"/>
    </source>
</evidence>
<dbReference type="PANTHER" id="PTHR24243:SF230">
    <property type="entry name" value="G-PROTEIN COUPLED RECEPTORS FAMILY 1 PROFILE DOMAIN-CONTAINING PROTEIN"/>
    <property type="match status" value="1"/>
</dbReference>
<feature type="transmembrane region" description="Helical" evidence="9">
    <location>
        <begin position="127"/>
        <end position="149"/>
    </location>
</feature>
<protein>
    <recommendedName>
        <fullName evidence="10">G-protein coupled receptors family 1 profile domain-containing protein</fullName>
    </recommendedName>
</protein>
<dbReference type="PROSITE" id="PS00237">
    <property type="entry name" value="G_PROTEIN_RECEP_F1_1"/>
    <property type="match status" value="1"/>
</dbReference>
<feature type="domain" description="G-protein coupled receptors family 1 profile" evidence="10">
    <location>
        <begin position="140"/>
        <end position="420"/>
    </location>
</feature>
<gene>
    <name evidence="11" type="ORF">M513_09953</name>
</gene>
<keyword evidence="3 9" id="KW-1133">Transmembrane helix</keyword>
<proteinExistence type="inferred from homology"/>
<evidence type="ECO:0000256" key="7">
    <source>
        <dbReference type="ARBA" id="ARBA00023224"/>
    </source>
</evidence>
<evidence type="ECO:0000256" key="2">
    <source>
        <dbReference type="ARBA" id="ARBA00022692"/>
    </source>
</evidence>
<dbReference type="GO" id="GO:0005886">
    <property type="term" value="C:plasma membrane"/>
    <property type="evidence" value="ECO:0007669"/>
    <property type="project" value="TreeGrafter"/>
</dbReference>
<dbReference type="PANTHER" id="PTHR24243">
    <property type="entry name" value="G-PROTEIN COUPLED RECEPTOR"/>
    <property type="match status" value="1"/>
</dbReference>
<evidence type="ECO:0000256" key="3">
    <source>
        <dbReference type="ARBA" id="ARBA00022989"/>
    </source>
</evidence>
<dbReference type="SUPFAM" id="SSF81321">
    <property type="entry name" value="Family A G protein-coupled receptor-like"/>
    <property type="match status" value="1"/>
</dbReference>
<dbReference type="PRINTS" id="PR00237">
    <property type="entry name" value="GPCRRHODOPSN"/>
</dbReference>